<evidence type="ECO:0000313" key="2">
    <source>
        <dbReference type="Proteomes" id="UP000032101"/>
    </source>
</evidence>
<gene>
    <name evidence="1" type="ORF">RL74_03545</name>
</gene>
<dbReference type="Proteomes" id="UP000032101">
    <property type="component" value="Unassembled WGS sequence"/>
</dbReference>
<dbReference type="PATRIC" id="fig|294.124.peg.724"/>
<dbReference type="AlphaFoldDB" id="A0A0D0PJW6"/>
<accession>A0A0D0PJW6</accession>
<dbReference type="InterPro" id="IPR023296">
    <property type="entry name" value="Glyco_hydro_beta-prop_sf"/>
</dbReference>
<name>A0A0D0PJW6_PSEFL</name>
<proteinExistence type="predicted"/>
<dbReference type="SUPFAM" id="SSF75005">
    <property type="entry name" value="Arabinanase/levansucrase/invertase"/>
    <property type="match status" value="1"/>
</dbReference>
<organism evidence="1 2">
    <name type="scientific">Pseudomonas fluorescens</name>
    <dbReference type="NCBI Taxonomy" id="294"/>
    <lineage>
        <taxon>Bacteria</taxon>
        <taxon>Pseudomonadati</taxon>
        <taxon>Pseudomonadota</taxon>
        <taxon>Gammaproteobacteria</taxon>
        <taxon>Pseudomonadales</taxon>
        <taxon>Pseudomonadaceae</taxon>
        <taxon>Pseudomonas</taxon>
    </lineage>
</organism>
<dbReference type="Gene3D" id="2.115.10.20">
    <property type="entry name" value="Glycosyl hydrolase domain, family 43"/>
    <property type="match status" value="1"/>
</dbReference>
<dbReference type="EMBL" id="JXNZ01000019">
    <property type="protein sequence ID" value="KIQ60807.1"/>
    <property type="molecule type" value="Genomic_DNA"/>
</dbReference>
<protein>
    <submittedName>
        <fullName evidence="1">Uncharacterized protein</fullName>
    </submittedName>
</protein>
<sequence>MLFGGVFNWSSEPVVRVQPGSEDSLHVEYPSVFKVGDANAMLYSGYGDDHRWRIKLATAQNDTDYVKQGNIFDEKLLPFKGAYAFPFVRKNLVNGATRYELFFSVTEDGSASYSAIYRSTSTNGLRWETPKKLLGDSALDPVVFKHNGRDTIVYTSTVNGNNTIKAAELKADGGVGPSTVVLNPDSGIYTLGVVHVNDKPVLFVETPNSWDAYCFNASDKLVAASQEPVFTFKDNTGKAWDGLKYGMYFFEEADSPTIYYNGIEAHGVEQGGQIGVASYDAGNLTSKLNLTQCQ</sequence>
<comment type="caution">
    <text evidence="1">The sequence shown here is derived from an EMBL/GenBank/DDBJ whole genome shotgun (WGS) entry which is preliminary data.</text>
</comment>
<reference evidence="1 2" key="1">
    <citation type="submission" date="2015-01" db="EMBL/GenBank/DDBJ databases">
        <title>Draft Genome Sequence of the Biocontrol and Plant Growth-Promoting Rhizobacteria (PGPR) Pseudomonas fluorescens UM270.</title>
        <authorList>
            <person name="Hernandez-Salmeron J.E."/>
            <person name="Santoyo G."/>
            <person name="Moreno-Hagelsieb G."/>
            <person name="Hernandez-Leon R."/>
        </authorList>
    </citation>
    <scope>NUCLEOTIDE SEQUENCE [LARGE SCALE GENOMIC DNA]</scope>
    <source>
        <strain evidence="1 2">UM270</strain>
    </source>
</reference>
<evidence type="ECO:0000313" key="1">
    <source>
        <dbReference type="EMBL" id="KIQ60807.1"/>
    </source>
</evidence>